<protein>
    <recommendedName>
        <fullName evidence="4">Ubiquitin-like protease family profile domain-containing protein</fullName>
    </recommendedName>
</protein>
<dbReference type="EMBL" id="CAWYQH010000100">
    <property type="protein sequence ID" value="CAK8685565.1"/>
    <property type="molecule type" value="Genomic_DNA"/>
</dbReference>
<sequence>MLLLRLQDSENPIKGVKLKCRIAFQISVYIAISILSTLSSDLSDKAKLAETLSFHSFSSGSRHECFGKSRKQIFRHFVPKISPELVAFSRLQFAFPTLTTWLCHCSQQKSLKSGKLTPSKFIDIKHLWESKHSGRVEVVIGNMAIKTDSMKRLQSVWLDDDVMEGVLKALILKAKKKIVVLSPVYSTMWFWNGRFRQSTSSKLANAMIDQSFITVVNVHENHWLLMVKSNDTKTIYVYDSFGKEPMEYILRIKKHFGSFFRHYRKTTSEWRYCCRKRNEQKDFMNCGPLALMEAERYLCQNLFEDTDFKADSTSCTLYRENFGNLLLNMTDVSCLENYCLMCHDAKPPKSFHEDTINWVSCEECRRWCHEICPKGCCLKNTFTCQHH</sequence>
<dbReference type="PROSITE" id="PS50600">
    <property type="entry name" value="ULP_PROTEASE"/>
    <property type="match status" value="1"/>
</dbReference>
<feature type="domain" description="Ubiquitin-like protease family profile" evidence="4">
    <location>
        <begin position="138"/>
        <end position="297"/>
    </location>
</feature>
<dbReference type="Pfam" id="PF02902">
    <property type="entry name" value="Peptidase_C48"/>
    <property type="match status" value="1"/>
</dbReference>
<name>A0ABP0G149_CLALP</name>
<evidence type="ECO:0000256" key="1">
    <source>
        <dbReference type="ARBA" id="ARBA00005234"/>
    </source>
</evidence>
<evidence type="ECO:0000256" key="2">
    <source>
        <dbReference type="ARBA" id="ARBA00022670"/>
    </source>
</evidence>
<evidence type="ECO:0000313" key="5">
    <source>
        <dbReference type="EMBL" id="CAK8685565.1"/>
    </source>
</evidence>
<dbReference type="SUPFAM" id="SSF54001">
    <property type="entry name" value="Cysteine proteinases"/>
    <property type="match status" value="1"/>
</dbReference>
<keyword evidence="6" id="KW-1185">Reference proteome</keyword>
<proteinExistence type="inferred from homology"/>
<dbReference type="Gene3D" id="3.40.395.10">
    <property type="entry name" value="Adenoviral Proteinase, Chain A"/>
    <property type="match status" value="1"/>
</dbReference>
<dbReference type="InterPro" id="IPR003653">
    <property type="entry name" value="Peptidase_C48_C"/>
</dbReference>
<reference evidence="5 6" key="1">
    <citation type="submission" date="2024-02" db="EMBL/GenBank/DDBJ databases">
        <authorList>
            <person name="Daric V."/>
            <person name="Darras S."/>
        </authorList>
    </citation>
    <scope>NUCLEOTIDE SEQUENCE [LARGE SCALE GENOMIC DNA]</scope>
</reference>
<evidence type="ECO:0000259" key="4">
    <source>
        <dbReference type="PROSITE" id="PS50600"/>
    </source>
</evidence>
<organism evidence="5 6">
    <name type="scientific">Clavelina lepadiformis</name>
    <name type="common">Light-bulb sea squirt</name>
    <name type="synonym">Ascidia lepadiformis</name>
    <dbReference type="NCBI Taxonomy" id="159417"/>
    <lineage>
        <taxon>Eukaryota</taxon>
        <taxon>Metazoa</taxon>
        <taxon>Chordata</taxon>
        <taxon>Tunicata</taxon>
        <taxon>Ascidiacea</taxon>
        <taxon>Aplousobranchia</taxon>
        <taxon>Clavelinidae</taxon>
        <taxon>Clavelina</taxon>
    </lineage>
</organism>
<accession>A0ABP0G149</accession>
<gene>
    <name evidence="5" type="ORF">CVLEPA_LOCUS16681</name>
</gene>
<comment type="similarity">
    <text evidence="1">Belongs to the peptidase C48 family.</text>
</comment>
<keyword evidence="3" id="KW-0378">Hydrolase</keyword>
<evidence type="ECO:0000256" key="3">
    <source>
        <dbReference type="ARBA" id="ARBA00022801"/>
    </source>
</evidence>
<evidence type="ECO:0000313" key="6">
    <source>
        <dbReference type="Proteomes" id="UP001642483"/>
    </source>
</evidence>
<comment type="caution">
    <text evidence="5">The sequence shown here is derived from an EMBL/GenBank/DDBJ whole genome shotgun (WGS) entry which is preliminary data.</text>
</comment>
<dbReference type="Proteomes" id="UP001642483">
    <property type="component" value="Unassembled WGS sequence"/>
</dbReference>
<dbReference type="InterPro" id="IPR038765">
    <property type="entry name" value="Papain-like_cys_pep_sf"/>
</dbReference>
<keyword evidence="2" id="KW-0645">Protease</keyword>